<dbReference type="Pfam" id="PF03457">
    <property type="entry name" value="HA"/>
    <property type="match status" value="2"/>
</dbReference>
<dbReference type="PANTHER" id="PTHR33418">
    <property type="entry name" value="HELICASE-ASSOCIATED"/>
    <property type="match status" value="1"/>
</dbReference>
<protein>
    <recommendedName>
        <fullName evidence="1">Helicase-associated domain-containing protein</fullName>
    </recommendedName>
</protein>
<dbReference type="OrthoDB" id="48392at2759"/>
<gene>
    <name evidence="2" type="ORF">PSNMU_V1.4_AUG-EV-PASAV3_0035670</name>
</gene>
<evidence type="ECO:0000313" key="2">
    <source>
        <dbReference type="EMBL" id="VEU36783.1"/>
    </source>
</evidence>
<dbReference type="PANTHER" id="PTHR33418:SF1">
    <property type="entry name" value="HELICASE-ASSOCIATED DOMAIN-CONTAINING PROTEIN"/>
    <property type="match status" value="1"/>
</dbReference>
<feature type="domain" description="Helicase-associated" evidence="1">
    <location>
        <begin position="187"/>
        <end position="248"/>
    </location>
</feature>
<organism evidence="2 3">
    <name type="scientific">Pseudo-nitzschia multistriata</name>
    <dbReference type="NCBI Taxonomy" id="183589"/>
    <lineage>
        <taxon>Eukaryota</taxon>
        <taxon>Sar</taxon>
        <taxon>Stramenopiles</taxon>
        <taxon>Ochrophyta</taxon>
        <taxon>Bacillariophyta</taxon>
        <taxon>Bacillariophyceae</taxon>
        <taxon>Bacillariophycidae</taxon>
        <taxon>Bacillariales</taxon>
        <taxon>Bacillariaceae</taxon>
        <taxon>Pseudo-nitzschia</taxon>
    </lineage>
</organism>
<reference evidence="2 3" key="1">
    <citation type="submission" date="2019-01" db="EMBL/GenBank/DDBJ databases">
        <authorList>
            <person name="Ferrante I. M."/>
        </authorList>
    </citation>
    <scope>NUCLEOTIDE SEQUENCE [LARGE SCALE GENOMIC DNA]</scope>
    <source>
        <strain evidence="2 3">B856</strain>
    </source>
</reference>
<name>A0A448Z3Z5_9STRA</name>
<proteinExistence type="predicted"/>
<feature type="domain" description="Helicase-associated" evidence="1">
    <location>
        <begin position="257"/>
        <end position="320"/>
    </location>
</feature>
<sequence length="408" mass="47185">MNFHPQLQMNLGIQQGEQQGWDHLVYRSLYEDMILTRTMAESLLHDTAAFVQPSSTTPFLLSLNSQQINSSMLARRAALMLSEPSMPSRNARSPNQDIDASNVISSLIARSESAWQKYIEENERFAKQKEEDAAWMQIFRDQIASNSQPHREIAALQNRIAQQHSQHNERRVDLRCSTNEDRDNALWVHMFRGLLEYKREHAESTVVPRKYVDRHGRKLGRWVDEQRRRKRAGKIRTDRVEYLESVGFAWDGRKAFQEHAWNTMYQRLLSYKKNHGGSTVVPQEYASDPKLGLWVHDQRKKMKTGKLSEDRISALNSIGFTWEIRQARNEIKDNSGSTAQTRIPNCHPSEVLTKEANHGSTEQTRIANFETSELLAKTTELIDLYRATTSGLAYTDGYLGYLPPRTHR</sequence>
<dbReference type="Gene3D" id="6.10.140.530">
    <property type="match status" value="2"/>
</dbReference>
<dbReference type="Proteomes" id="UP000291116">
    <property type="component" value="Unassembled WGS sequence"/>
</dbReference>
<dbReference type="AlphaFoldDB" id="A0A448Z3Z5"/>
<dbReference type="EMBL" id="CAACVS010000103">
    <property type="protein sequence ID" value="VEU36783.1"/>
    <property type="molecule type" value="Genomic_DNA"/>
</dbReference>
<evidence type="ECO:0000259" key="1">
    <source>
        <dbReference type="Pfam" id="PF03457"/>
    </source>
</evidence>
<accession>A0A448Z3Z5</accession>
<dbReference type="InterPro" id="IPR005114">
    <property type="entry name" value="Helicase_assoc"/>
</dbReference>
<evidence type="ECO:0000313" key="3">
    <source>
        <dbReference type="Proteomes" id="UP000291116"/>
    </source>
</evidence>
<keyword evidence="3" id="KW-1185">Reference proteome</keyword>